<gene>
    <name evidence="9" type="ORF">AWB77_00061</name>
</gene>
<name>A0A157Z1E5_9BURK</name>
<feature type="transmembrane region" description="Helical" evidence="8">
    <location>
        <begin position="233"/>
        <end position="250"/>
    </location>
</feature>
<feature type="transmembrane region" description="Helical" evidence="8">
    <location>
        <begin position="256"/>
        <end position="277"/>
    </location>
</feature>
<evidence type="ECO:0000256" key="5">
    <source>
        <dbReference type="ARBA" id="ARBA00022989"/>
    </source>
</evidence>
<dbReference type="PANTHER" id="PTHR22926:SF3">
    <property type="entry name" value="UNDECAPRENYL-PHOSPHATE ALPHA-N-ACETYLGLUCOSAMINYL 1-PHOSPHATE TRANSFERASE"/>
    <property type="match status" value="1"/>
</dbReference>
<comment type="subcellular location">
    <subcellularLocation>
        <location evidence="1">Cell membrane</location>
        <topology evidence="1">Multi-pass membrane protein</topology>
    </subcellularLocation>
</comment>
<dbReference type="AlphaFoldDB" id="A0A157Z1E5"/>
<organism evidence="9 10">
    <name type="scientific">Caballeronia fortuita</name>
    <dbReference type="NCBI Taxonomy" id="1777138"/>
    <lineage>
        <taxon>Bacteria</taxon>
        <taxon>Pseudomonadati</taxon>
        <taxon>Pseudomonadota</taxon>
        <taxon>Betaproteobacteria</taxon>
        <taxon>Burkholderiales</taxon>
        <taxon>Burkholderiaceae</taxon>
        <taxon>Caballeronia</taxon>
    </lineage>
</organism>
<keyword evidence="2" id="KW-1003">Cell membrane</keyword>
<evidence type="ECO:0000256" key="4">
    <source>
        <dbReference type="ARBA" id="ARBA00022692"/>
    </source>
</evidence>
<evidence type="ECO:0000256" key="6">
    <source>
        <dbReference type="ARBA" id="ARBA00023136"/>
    </source>
</evidence>
<dbReference type="GO" id="GO:0009103">
    <property type="term" value="P:lipopolysaccharide biosynthetic process"/>
    <property type="evidence" value="ECO:0007669"/>
    <property type="project" value="TreeGrafter"/>
</dbReference>
<dbReference type="PANTHER" id="PTHR22926">
    <property type="entry name" value="PHOSPHO-N-ACETYLMURAMOYL-PENTAPEPTIDE-TRANSFERASE"/>
    <property type="match status" value="1"/>
</dbReference>
<feature type="binding site" evidence="7">
    <location>
        <position position="232"/>
    </location>
    <ligand>
        <name>Mg(2+)</name>
        <dbReference type="ChEBI" id="CHEBI:18420"/>
    </ligand>
</feature>
<dbReference type="GO" id="GO:0046872">
    <property type="term" value="F:metal ion binding"/>
    <property type="evidence" value="ECO:0007669"/>
    <property type="project" value="UniProtKB-KW"/>
</dbReference>
<evidence type="ECO:0000256" key="8">
    <source>
        <dbReference type="SAM" id="Phobius"/>
    </source>
</evidence>
<dbReference type="STRING" id="1777138.AWB77_00061"/>
<dbReference type="RefSeq" id="WP_341844940.1">
    <property type="nucleotide sequence ID" value="NZ_FCNX02000001.1"/>
</dbReference>
<feature type="binding site" evidence="7">
    <location>
        <position position="172"/>
    </location>
    <ligand>
        <name>Mg(2+)</name>
        <dbReference type="ChEBI" id="CHEBI:18420"/>
    </ligand>
</feature>
<accession>A0A157Z1E5</accession>
<dbReference type="InterPro" id="IPR000715">
    <property type="entry name" value="Glycosyl_transferase_4"/>
</dbReference>
<keyword evidence="5 8" id="KW-1133">Transmembrane helix</keyword>
<feature type="transmembrane region" description="Helical" evidence="8">
    <location>
        <begin position="118"/>
        <end position="138"/>
    </location>
</feature>
<sequence length="380" mass="41494">MLLIEYEANTPVIAQMLQLLAAFFISYLLVSLIVRFKNWHGRLSMDRDLGGVQKVHAVAVPRIGGVGIAAAVAMTSIAYAALNPFTLNTQALMLLACSLPAFLSGLVEDLTKKVSPSIRLVTSMIAALLACFALRAVIGHVGLSFVDALLYFLPVSIVFTVFAVSGLVHAINIIDGMNGLASVVAIIILSSIAVVAWQVGDELVMHVAVVAIGATLGFFAWNYPVSRIFLGDGGAYFIGFIVAELLVLLIERNSGVSPLYAILVSIYPAFETLFSIYRRKVLRGLPAGAPDAIHLHTLIYRRIVEIGAPMRDLRAVNRRNSRTSPYLWTLTLGAVVPATLFWRSPSLLMAFVAMFIVTYIWLYQAIVRFRTPGWLRQTGR</sequence>
<feature type="transmembrane region" description="Helical" evidence="8">
    <location>
        <begin position="150"/>
        <end position="171"/>
    </location>
</feature>
<dbReference type="Proteomes" id="UP000054903">
    <property type="component" value="Unassembled WGS sequence"/>
</dbReference>
<evidence type="ECO:0000256" key="7">
    <source>
        <dbReference type="PIRSR" id="PIRSR600715-1"/>
    </source>
</evidence>
<evidence type="ECO:0000256" key="2">
    <source>
        <dbReference type="ARBA" id="ARBA00022475"/>
    </source>
</evidence>
<keyword evidence="4 8" id="KW-0812">Transmembrane</keyword>
<keyword evidence="3 9" id="KW-0808">Transferase</keyword>
<keyword evidence="7" id="KW-0479">Metal-binding</keyword>
<dbReference type="GO" id="GO:0005886">
    <property type="term" value="C:plasma membrane"/>
    <property type="evidence" value="ECO:0007669"/>
    <property type="project" value="UniProtKB-SubCell"/>
</dbReference>
<feature type="transmembrane region" description="Helical" evidence="8">
    <location>
        <begin position="178"/>
        <end position="197"/>
    </location>
</feature>
<dbReference type="GO" id="GO:0044038">
    <property type="term" value="P:cell wall macromolecule biosynthetic process"/>
    <property type="evidence" value="ECO:0007669"/>
    <property type="project" value="TreeGrafter"/>
</dbReference>
<feature type="transmembrane region" description="Helical" evidence="8">
    <location>
        <begin position="326"/>
        <end position="342"/>
    </location>
</feature>
<comment type="cofactor">
    <cofactor evidence="7">
        <name>Mg(2+)</name>
        <dbReference type="ChEBI" id="CHEBI:18420"/>
    </cofactor>
</comment>
<feature type="transmembrane region" description="Helical" evidence="8">
    <location>
        <begin position="55"/>
        <end position="81"/>
    </location>
</feature>
<keyword evidence="10" id="KW-1185">Reference proteome</keyword>
<dbReference type="GO" id="GO:0016780">
    <property type="term" value="F:phosphotransferase activity, for other substituted phosphate groups"/>
    <property type="evidence" value="ECO:0007669"/>
    <property type="project" value="InterPro"/>
</dbReference>
<feature type="transmembrane region" description="Helical" evidence="8">
    <location>
        <begin position="12"/>
        <end position="34"/>
    </location>
</feature>
<feature type="transmembrane region" description="Helical" evidence="8">
    <location>
        <begin position="87"/>
        <end position="106"/>
    </location>
</feature>
<dbReference type="CDD" id="cd06912">
    <property type="entry name" value="GT_MraY_like"/>
    <property type="match status" value="1"/>
</dbReference>
<evidence type="ECO:0000256" key="1">
    <source>
        <dbReference type="ARBA" id="ARBA00004651"/>
    </source>
</evidence>
<keyword evidence="7" id="KW-0460">Magnesium</keyword>
<dbReference type="EMBL" id="FCNX02000001">
    <property type="protein sequence ID" value="SAK39253.1"/>
    <property type="molecule type" value="Genomic_DNA"/>
</dbReference>
<proteinExistence type="predicted"/>
<evidence type="ECO:0000313" key="10">
    <source>
        <dbReference type="Proteomes" id="UP000054903"/>
    </source>
</evidence>
<protein>
    <submittedName>
        <fullName evidence="9">Glycosyl transferase family protein</fullName>
    </submittedName>
</protein>
<dbReference type="Pfam" id="PF00953">
    <property type="entry name" value="Glycos_transf_4"/>
    <property type="match status" value="1"/>
</dbReference>
<feature type="transmembrane region" description="Helical" evidence="8">
    <location>
        <begin position="348"/>
        <end position="367"/>
    </location>
</feature>
<evidence type="ECO:0000313" key="9">
    <source>
        <dbReference type="EMBL" id="SAK39253.1"/>
    </source>
</evidence>
<keyword evidence="6 8" id="KW-0472">Membrane</keyword>
<comment type="caution">
    <text evidence="9">The sequence shown here is derived from an EMBL/GenBank/DDBJ whole genome shotgun (WGS) entry which is preliminary data.</text>
</comment>
<feature type="transmembrane region" description="Helical" evidence="8">
    <location>
        <begin position="203"/>
        <end position="221"/>
    </location>
</feature>
<dbReference type="GO" id="GO:0071555">
    <property type="term" value="P:cell wall organization"/>
    <property type="evidence" value="ECO:0007669"/>
    <property type="project" value="TreeGrafter"/>
</dbReference>
<evidence type="ECO:0000256" key="3">
    <source>
        <dbReference type="ARBA" id="ARBA00022679"/>
    </source>
</evidence>
<reference evidence="9" key="1">
    <citation type="submission" date="2016-01" db="EMBL/GenBank/DDBJ databases">
        <authorList>
            <person name="Peeters C."/>
        </authorList>
    </citation>
    <scope>NUCLEOTIDE SEQUENCE</scope>
    <source>
        <strain evidence="9">LMG 29320</strain>
    </source>
</reference>